<sequence>MRIRARLSLLWQGPIGRALMAVSSPANLLTLHYVYFIATCLISSIIFYLTSTPWKSVAYVDAIFLCVSAMTGAGLNTVDLSTLNTFQQVLLFILLILGSAIFVSLAVLMVRKRAFEEKSRGVSEERKSARASIVDMQMQNAESGESSAHELDDQNCKPRPMPPWMYKRSLQSSLLRAKSHGMWMTIKLPLPIR</sequence>
<organism evidence="2 3">
    <name type="scientific">Penicillium malachiteum</name>
    <dbReference type="NCBI Taxonomy" id="1324776"/>
    <lineage>
        <taxon>Eukaryota</taxon>
        <taxon>Fungi</taxon>
        <taxon>Dikarya</taxon>
        <taxon>Ascomycota</taxon>
        <taxon>Pezizomycotina</taxon>
        <taxon>Eurotiomycetes</taxon>
        <taxon>Eurotiomycetidae</taxon>
        <taxon>Eurotiales</taxon>
        <taxon>Aspergillaceae</taxon>
        <taxon>Penicillium</taxon>
    </lineage>
</organism>
<feature type="transmembrane region" description="Helical" evidence="1">
    <location>
        <begin position="57"/>
        <end position="77"/>
    </location>
</feature>
<gene>
    <name evidence="2" type="ORF">N7493_011340</name>
</gene>
<feature type="transmembrane region" description="Helical" evidence="1">
    <location>
        <begin position="89"/>
        <end position="110"/>
    </location>
</feature>
<dbReference type="GO" id="GO:0140107">
    <property type="term" value="F:high-affinity potassium ion transmembrane transporter activity"/>
    <property type="evidence" value="ECO:0007669"/>
    <property type="project" value="TreeGrafter"/>
</dbReference>
<reference evidence="2" key="2">
    <citation type="submission" date="2023-01" db="EMBL/GenBank/DDBJ databases">
        <authorList>
            <person name="Petersen C."/>
        </authorList>
    </citation>
    <scope>NUCLEOTIDE SEQUENCE</scope>
    <source>
        <strain evidence="2">IBT 17514</strain>
    </source>
</reference>
<dbReference type="GO" id="GO:0030007">
    <property type="term" value="P:intracellular potassium ion homeostasis"/>
    <property type="evidence" value="ECO:0007669"/>
    <property type="project" value="TreeGrafter"/>
</dbReference>
<accession>A0AAD6HC45</accession>
<proteinExistence type="predicted"/>
<dbReference type="AlphaFoldDB" id="A0AAD6HC45"/>
<evidence type="ECO:0000313" key="3">
    <source>
        <dbReference type="Proteomes" id="UP001215712"/>
    </source>
</evidence>
<comment type="caution">
    <text evidence="2">The sequence shown here is derived from an EMBL/GenBank/DDBJ whole genome shotgun (WGS) entry which is preliminary data.</text>
</comment>
<dbReference type="PANTHER" id="PTHR31064">
    <property type="entry name" value="POTASSIUM TRANSPORT PROTEIN DDB_G0292412-RELATED"/>
    <property type="match status" value="1"/>
</dbReference>
<keyword evidence="1" id="KW-1133">Transmembrane helix</keyword>
<dbReference type="GO" id="GO:1990573">
    <property type="term" value="P:potassium ion import across plasma membrane"/>
    <property type="evidence" value="ECO:0007669"/>
    <property type="project" value="TreeGrafter"/>
</dbReference>
<name>A0AAD6HC45_9EURO</name>
<keyword evidence="3" id="KW-1185">Reference proteome</keyword>
<dbReference type="InterPro" id="IPR051143">
    <property type="entry name" value="TrkH_K-transport"/>
</dbReference>
<dbReference type="Gene3D" id="1.10.287.70">
    <property type="match status" value="1"/>
</dbReference>
<dbReference type="PANTHER" id="PTHR31064:SF37">
    <property type="entry name" value="TRANSPORTER, PUTATIVE (EUROFUNG)-RELATED"/>
    <property type="match status" value="1"/>
</dbReference>
<feature type="transmembrane region" description="Helical" evidence="1">
    <location>
        <begin position="30"/>
        <end position="50"/>
    </location>
</feature>
<keyword evidence="1" id="KW-0812">Transmembrane</keyword>
<keyword evidence="1" id="KW-0472">Membrane</keyword>
<protein>
    <submittedName>
        <fullName evidence="2">Uncharacterized protein</fullName>
    </submittedName>
</protein>
<dbReference type="Proteomes" id="UP001215712">
    <property type="component" value="Unassembled WGS sequence"/>
</dbReference>
<dbReference type="GO" id="GO:0005886">
    <property type="term" value="C:plasma membrane"/>
    <property type="evidence" value="ECO:0007669"/>
    <property type="project" value="TreeGrafter"/>
</dbReference>
<evidence type="ECO:0000256" key="1">
    <source>
        <dbReference type="SAM" id="Phobius"/>
    </source>
</evidence>
<evidence type="ECO:0000313" key="2">
    <source>
        <dbReference type="EMBL" id="KAJ5704202.1"/>
    </source>
</evidence>
<reference evidence="2" key="1">
    <citation type="journal article" date="2023" name="IMA Fungus">
        <title>Comparative genomic study of the Penicillium genus elucidates a diverse pangenome and 15 lateral gene transfer events.</title>
        <authorList>
            <person name="Petersen C."/>
            <person name="Sorensen T."/>
            <person name="Nielsen M.R."/>
            <person name="Sondergaard T.E."/>
            <person name="Sorensen J.L."/>
            <person name="Fitzpatrick D.A."/>
            <person name="Frisvad J.C."/>
            <person name="Nielsen K.L."/>
        </authorList>
    </citation>
    <scope>NUCLEOTIDE SEQUENCE</scope>
    <source>
        <strain evidence="2">IBT 17514</strain>
    </source>
</reference>
<dbReference type="EMBL" id="JAQJAN010000020">
    <property type="protein sequence ID" value="KAJ5704202.1"/>
    <property type="molecule type" value="Genomic_DNA"/>
</dbReference>